<keyword evidence="2" id="KW-0238">DNA-binding</keyword>
<protein>
    <submittedName>
        <fullName evidence="5">MerR family transcriptional regulator</fullName>
    </submittedName>
</protein>
<dbReference type="InterPro" id="IPR047057">
    <property type="entry name" value="MerR_fam"/>
</dbReference>
<dbReference type="PANTHER" id="PTHR30204">
    <property type="entry name" value="REDOX-CYCLING DRUG-SENSING TRANSCRIPTIONAL ACTIVATOR SOXR"/>
    <property type="match status" value="1"/>
</dbReference>
<reference evidence="5 6" key="1">
    <citation type="submission" date="2023-11" db="EMBL/GenBank/DDBJ databases">
        <title>Complete genome of Pseudomonas benzenivorans BA3361.</title>
        <authorList>
            <person name="Shin S.Y."/>
            <person name="Song J."/>
            <person name="Kang H."/>
        </authorList>
    </citation>
    <scope>NUCLEOTIDE SEQUENCE [LARGE SCALE GENOMIC DNA]</scope>
    <source>
        <strain evidence="5 6">HNIBRBA3361</strain>
    </source>
</reference>
<evidence type="ECO:0000259" key="4">
    <source>
        <dbReference type="PROSITE" id="PS50937"/>
    </source>
</evidence>
<evidence type="ECO:0000256" key="3">
    <source>
        <dbReference type="ARBA" id="ARBA00023163"/>
    </source>
</evidence>
<dbReference type="PROSITE" id="PS50937">
    <property type="entry name" value="HTH_MERR_2"/>
    <property type="match status" value="1"/>
</dbReference>
<gene>
    <name evidence="5" type="ORF">SBP02_04990</name>
</gene>
<keyword evidence="3" id="KW-0804">Transcription</keyword>
<dbReference type="Pfam" id="PF13411">
    <property type="entry name" value="MerR_1"/>
    <property type="match status" value="1"/>
</dbReference>
<evidence type="ECO:0000313" key="6">
    <source>
        <dbReference type="Proteomes" id="UP001305928"/>
    </source>
</evidence>
<accession>A0ABZ0Q027</accession>
<sequence>MSDLAGAPSLASSGLKQEELFPIREVARLTGVNPVTLRAWERRYGLIQPTRTESGHRLYSQADIESVRSILAWIERGVAVSKVGKILAKSGASKAAAPDYPQAGSGEWADWQVQLRRAVAAFDEPGLDRLYGQVFSCYPPPVVFQDVLLPLWQELLIRQDDYGQTSEWLFLDTFLRGRVLQRLQNLRCQAGERVLLAALPGHCRELELLVAGLLLSGPEVAVSVLGLGQPLEELTLVCDKMQPQALVLFSNQPPSSDLPRQLSRLALALDCPLLLAGDGADLAEESLRGSPVACLGNEGRLMQRRLQQFLAGHLDT</sequence>
<dbReference type="SUPFAM" id="SSF46955">
    <property type="entry name" value="Putative DNA-binding domain"/>
    <property type="match status" value="1"/>
</dbReference>
<dbReference type="RefSeq" id="WP_318645293.1">
    <property type="nucleotide sequence ID" value="NZ_CP137892.1"/>
</dbReference>
<dbReference type="Gene3D" id="3.40.50.280">
    <property type="entry name" value="Cobalamin-binding domain"/>
    <property type="match status" value="1"/>
</dbReference>
<keyword evidence="1" id="KW-0805">Transcription regulation</keyword>
<dbReference type="EMBL" id="CP137892">
    <property type="protein sequence ID" value="WPC06112.1"/>
    <property type="molecule type" value="Genomic_DNA"/>
</dbReference>
<dbReference type="Gene3D" id="1.10.1660.10">
    <property type="match status" value="1"/>
</dbReference>
<dbReference type="PANTHER" id="PTHR30204:SF67">
    <property type="entry name" value="HTH-TYPE TRANSCRIPTIONAL REGULATOR MLRA-RELATED"/>
    <property type="match status" value="1"/>
</dbReference>
<evidence type="ECO:0000256" key="2">
    <source>
        <dbReference type="ARBA" id="ARBA00023125"/>
    </source>
</evidence>
<evidence type="ECO:0000256" key="1">
    <source>
        <dbReference type="ARBA" id="ARBA00023015"/>
    </source>
</evidence>
<dbReference type="SMART" id="SM00422">
    <property type="entry name" value="HTH_MERR"/>
    <property type="match status" value="1"/>
</dbReference>
<dbReference type="InterPro" id="IPR009061">
    <property type="entry name" value="DNA-bd_dom_put_sf"/>
</dbReference>
<dbReference type="Proteomes" id="UP001305928">
    <property type="component" value="Chromosome"/>
</dbReference>
<evidence type="ECO:0000313" key="5">
    <source>
        <dbReference type="EMBL" id="WPC06112.1"/>
    </source>
</evidence>
<dbReference type="CDD" id="cd01104">
    <property type="entry name" value="HTH_MlrA-CarA"/>
    <property type="match status" value="1"/>
</dbReference>
<proteinExistence type="predicted"/>
<keyword evidence="6" id="KW-1185">Reference proteome</keyword>
<feature type="domain" description="HTH merR-type" evidence="4">
    <location>
        <begin position="20"/>
        <end position="89"/>
    </location>
</feature>
<organism evidence="5 6">
    <name type="scientific">Pseudomonas benzenivorans</name>
    <dbReference type="NCBI Taxonomy" id="556533"/>
    <lineage>
        <taxon>Bacteria</taxon>
        <taxon>Pseudomonadati</taxon>
        <taxon>Pseudomonadota</taxon>
        <taxon>Gammaproteobacteria</taxon>
        <taxon>Pseudomonadales</taxon>
        <taxon>Pseudomonadaceae</taxon>
        <taxon>Pseudomonas</taxon>
    </lineage>
</organism>
<dbReference type="InterPro" id="IPR000551">
    <property type="entry name" value="MerR-type_HTH_dom"/>
</dbReference>
<name>A0ABZ0Q027_9PSED</name>